<evidence type="ECO:0000256" key="22">
    <source>
        <dbReference type="PIRSR" id="PIRSR000168-1"/>
    </source>
</evidence>
<dbReference type="Pfam" id="PF14749">
    <property type="entry name" value="Acyl-CoA_ox_N"/>
    <property type="match status" value="1"/>
</dbReference>
<dbReference type="InterPro" id="IPR029320">
    <property type="entry name" value="Acyl-CoA_ox_N"/>
</dbReference>
<dbReference type="Ensembl" id="ENSEBUT00000006239.1">
    <property type="protein sequence ID" value="ENSEBUP00000005794.1"/>
    <property type="gene ID" value="ENSEBUG00000003895.1"/>
</dbReference>
<evidence type="ECO:0000256" key="21">
    <source>
        <dbReference type="PIRNR" id="PIRNR000168"/>
    </source>
</evidence>
<dbReference type="SUPFAM" id="SSF56645">
    <property type="entry name" value="Acyl-CoA dehydrogenase NM domain-like"/>
    <property type="match status" value="1"/>
</dbReference>
<protein>
    <recommendedName>
        <fullName evidence="21">Acyl-coenzyme A oxidase</fullName>
    </recommendedName>
</protein>
<evidence type="ECO:0000256" key="18">
    <source>
        <dbReference type="ARBA" id="ARBA00048334"/>
    </source>
</evidence>
<keyword evidence="7 21" id="KW-0274">FAD</keyword>
<comment type="cofactor">
    <cofactor evidence="1">
        <name>FAD</name>
        <dbReference type="ChEBI" id="CHEBI:57692"/>
    </cofactor>
</comment>
<comment type="catalytic activity">
    <reaction evidence="16">
        <text>glutaryl-CoA + O2 = (2E)-glutaconyl-CoA + H2O2</text>
        <dbReference type="Rhea" id="RHEA:40315"/>
        <dbReference type="ChEBI" id="CHEBI:15379"/>
        <dbReference type="ChEBI" id="CHEBI:16240"/>
        <dbReference type="ChEBI" id="CHEBI:57353"/>
        <dbReference type="ChEBI" id="CHEBI:57378"/>
    </reaction>
    <physiologicalReaction direction="left-to-right" evidence="16">
        <dbReference type="Rhea" id="RHEA:40316"/>
    </physiologicalReaction>
</comment>
<dbReference type="GO" id="GO:0033540">
    <property type="term" value="P:fatty acid beta-oxidation using acyl-CoA oxidase"/>
    <property type="evidence" value="ECO:0007669"/>
    <property type="project" value="TreeGrafter"/>
</dbReference>
<keyword evidence="10" id="KW-0443">Lipid metabolism</keyword>
<feature type="binding site" evidence="23">
    <location>
        <position position="178"/>
    </location>
    <ligand>
        <name>FAD</name>
        <dbReference type="ChEBI" id="CHEBI:57692"/>
    </ligand>
</feature>
<evidence type="ECO:0000256" key="3">
    <source>
        <dbReference type="ARBA" id="ARBA00004846"/>
    </source>
</evidence>
<evidence type="ECO:0000259" key="26">
    <source>
        <dbReference type="Pfam" id="PF22924"/>
    </source>
</evidence>
<evidence type="ECO:0000256" key="10">
    <source>
        <dbReference type="ARBA" id="ARBA00023098"/>
    </source>
</evidence>
<evidence type="ECO:0000259" key="25">
    <source>
        <dbReference type="Pfam" id="PF14749"/>
    </source>
</evidence>
<evidence type="ECO:0000256" key="8">
    <source>
        <dbReference type="ARBA" id="ARBA00022832"/>
    </source>
</evidence>
<dbReference type="GeneTree" id="ENSGT00940000157287"/>
<dbReference type="InterPro" id="IPR046373">
    <property type="entry name" value="Acyl-CoA_Oxase/DH_mid-dom_sf"/>
</dbReference>
<evidence type="ECO:0000256" key="16">
    <source>
        <dbReference type="ARBA" id="ARBA00036750"/>
    </source>
</evidence>
<evidence type="ECO:0000256" key="4">
    <source>
        <dbReference type="ARBA" id="ARBA00006288"/>
    </source>
</evidence>
<dbReference type="Gene3D" id="1.10.540.10">
    <property type="entry name" value="Acyl-CoA dehydrogenase/oxidase, N-terminal domain"/>
    <property type="match status" value="1"/>
</dbReference>
<comment type="catalytic activity">
    <reaction evidence="18">
        <text>octanoyl-CoA + O2 = (2E)-octenoyl-CoA + H2O2</text>
        <dbReference type="Rhea" id="RHEA:40175"/>
        <dbReference type="ChEBI" id="CHEBI:15379"/>
        <dbReference type="ChEBI" id="CHEBI:16240"/>
        <dbReference type="ChEBI" id="CHEBI:57386"/>
        <dbReference type="ChEBI" id="CHEBI:62242"/>
    </reaction>
    <physiologicalReaction direction="left-to-right" evidence="18">
        <dbReference type="Rhea" id="RHEA:40176"/>
    </physiologicalReaction>
</comment>
<evidence type="ECO:0000256" key="9">
    <source>
        <dbReference type="ARBA" id="ARBA00023002"/>
    </source>
</evidence>
<dbReference type="AlphaFoldDB" id="A0A8C4NGW4"/>
<evidence type="ECO:0000256" key="15">
    <source>
        <dbReference type="ARBA" id="ARBA00036444"/>
    </source>
</evidence>
<comment type="catalytic activity">
    <reaction evidence="19">
        <text>octadecanoyl-CoA + O2 = (2E)-octadecenoyl-CoA + H2O2</text>
        <dbReference type="Rhea" id="RHEA:38971"/>
        <dbReference type="ChEBI" id="CHEBI:15379"/>
        <dbReference type="ChEBI" id="CHEBI:16240"/>
        <dbReference type="ChEBI" id="CHEBI:57394"/>
        <dbReference type="ChEBI" id="CHEBI:71412"/>
    </reaction>
    <physiologicalReaction direction="left-to-right" evidence="19">
        <dbReference type="Rhea" id="RHEA:38972"/>
    </physiologicalReaction>
</comment>
<comment type="subcellular location">
    <subcellularLocation>
        <location evidence="2">Peroxisome</location>
    </subcellularLocation>
</comment>
<name>A0A8C4NGW4_EPTBU</name>
<dbReference type="InterPro" id="IPR009100">
    <property type="entry name" value="AcylCoA_DH/oxidase_NM_dom_sf"/>
</dbReference>
<dbReference type="PIRSF" id="PIRSF000168">
    <property type="entry name" value="Acyl-CoA_oxidase"/>
    <property type="match status" value="1"/>
</dbReference>
<evidence type="ECO:0000256" key="19">
    <source>
        <dbReference type="ARBA" id="ARBA00048450"/>
    </source>
</evidence>
<comment type="catalytic activity">
    <reaction evidence="12">
        <text>decanoyl-CoA + O2 = (2E)-decenoyl-CoA + H2O2</text>
        <dbReference type="Rhea" id="RHEA:40179"/>
        <dbReference type="ChEBI" id="CHEBI:15379"/>
        <dbReference type="ChEBI" id="CHEBI:16240"/>
        <dbReference type="ChEBI" id="CHEBI:61406"/>
        <dbReference type="ChEBI" id="CHEBI:61430"/>
    </reaction>
    <physiologicalReaction direction="left-to-right" evidence="12">
        <dbReference type="Rhea" id="RHEA:40180"/>
    </physiologicalReaction>
</comment>
<evidence type="ECO:0000256" key="7">
    <source>
        <dbReference type="ARBA" id="ARBA00022827"/>
    </source>
</evidence>
<comment type="catalytic activity">
    <reaction evidence="14">
        <text>hexanoyl-CoA + O2 = (2E)-hexenoyl-CoA + H2O2</text>
        <dbReference type="Rhea" id="RHEA:40311"/>
        <dbReference type="ChEBI" id="CHEBI:15379"/>
        <dbReference type="ChEBI" id="CHEBI:16240"/>
        <dbReference type="ChEBI" id="CHEBI:62077"/>
        <dbReference type="ChEBI" id="CHEBI:62620"/>
    </reaction>
    <physiologicalReaction direction="left-to-right" evidence="14">
        <dbReference type="Rhea" id="RHEA:40312"/>
    </physiologicalReaction>
</comment>
<evidence type="ECO:0000256" key="1">
    <source>
        <dbReference type="ARBA" id="ARBA00001974"/>
    </source>
</evidence>
<feature type="domain" description="Acyl-coenzyme A oxidase N-terminal" evidence="25">
    <location>
        <begin position="15"/>
        <end position="133"/>
    </location>
</feature>
<dbReference type="GO" id="GO:0005504">
    <property type="term" value="F:fatty acid binding"/>
    <property type="evidence" value="ECO:0007669"/>
    <property type="project" value="TreeGrafter"/>
</dbReference>
<comment type="catalytic activity">
    <reaction evidence="13">
        <text>(6Z,9Z,12Z,15Z,18Z,21Z)-tetracosahexaenoyl-CoA + O2 = (2E,6Z,9Z,12Z,15Z,18Z,21Z)-tetracosaheptaenoyl-CoA + H2O2</text>
        <dbReference type="Rhea" id="RHEA:39119"/>
        <dbReference type="ChEBI" id="CHEBI:15379"/>
        <dbReference type="ChEBI" id="CHEBI:16240"/>
        <dbReference type="ChEBI" id="CHEBI:74086"/>
        <dbReference type="ChEBI" id="CHEBI:76360"/>
    </reaction>
    <physiologicalReaction direction="left-to-right" evidence="13">
        <dbReference type="Rhea" id="RHEA:39120"/>
    </physiologicalReaction>
</comment>
<proteinExistence type="inferred from homology"/>
<evidence type="ECO:0000313" key="28">
    <source>
        <dbReference type="Proteomes" id="UP000694388"/>
    </source>
</evidence>
<dbReference type="GO" id="GO:0071949">
    <property type="term" value="F:FAD binding"/>
    <property type="evidence" value="ECO:0007669"/>
    <property type="project" value="InterPro"/>
</dbReference>
<dbReference type="FunFam" id="2.40.110.10:FF:000003">
    <property type="entry name" value="Acyl-coenzyme A oxidase"/>
    <property type="match status" value="1"/>
</dbReference>
<organism evidence="27 28">
    <name type="scientific">Eptatretus burgeri</name>
    <name type="common">Inshore hagfish</name>
    <dbReference type="NCBI Taxonomy" id="7764"/>
    <lineage>
        <taxon>Eukaryota</taxon>
        <taxon>Metazoa</taxon>
        <taxon>Chordata</taxon>
        <taxon>Craniata</taxon>
        <taxon>Vertebrata</taxon>
        <taxon>Cyclostomata</taxon>
        <taxon>Myxini</taxon>
        <taxon>Myxiniformes</taxon>
        <taxon>Myxinidae</taxon>
        <taxon>Eptatretinae</taxon>
        <taxon>Eptatretus</taxon>
    </lineage>
</organism>
<evidence type="ECO:0000313" key="27">
    <source>
        <dbReference type="Ensembl" id="ENSEBUP00000005794.1"/>
    </source>
</evidence>
<dbReference type="Ensembl" id="ENSEBUT00000006271.1">
    <property type="protein sequence ID" value="ENSEBUP00000005826.1"/>
    <property type="gene ID" value="ENSEBUG00000003895.1"/>
</dbReference>
<dbReference type="Pfam" id="PF01756">
    <property type="entry name" value="ACOX"/>
    <property type="match status" value="1"/>
</dbReference>
<evidence type="ECO:0000256" key="2">
    <source>
        <dbReference type="ARBA" id="ARBA00004275"/>
    </source>
</evidence>
<dbReference type="GO" id="GO:0055088">
    <property type="term" value="P:lipid homeostasis"/>
    <property type="evidence" value="ECO:0007669"/>
    <property type="project" value="TreeGrafter"/>
</dbReference>
<keyword evidence="6 21" id="KW-0285">Flavoprotein</keyword>
<comment type="catalytic activity">
    <reaction evidence="15">
        <text>(5Z,8Z,11Z,14Z,17Z)-eicosapentaenoyl-CoA + O2 = (2E,5Z,8Z,11Z,14Z,17Z)-eicosahexaenoyl-CoA + H2O2</text>
        <dbReference type="Rhea" id="RHEA:69643"/>
        <dbReference type="ChEBI" id="CHEBI:15379"/>
        <dbReference type="ChEBI" id="CHEBI:16240"/>
        <dbReference type="ChEBI" id="CHEBI:73862"/>
        <dbReference type="ChEBI" id="CHEBI:187901"/>
    </reaction>
    <physiologicalReaction direction="left-to-right" evidence="15">
        <dbReference type="Rhea" id="RHEA:69644"/>
    </physiologicalReaction>
</comment>
<dbReference type="InterPro" id="IPR012258">
    <property type="entry name" value="Acyl-CoA_oxidase"/>
</dbReference>
<evidence type="ECO:0000256" key="20">
    <source>
        <dbReference type="ARBA" id="ARBA00048946"/>
    </source>
</evidence>
<comment type="similarity">
    <text evidence="4 21">Belongs to the acyl-CoA oxidase family.</text>
</comment>
<evidence type="ECO:0000256" key="14">
    <source>
        <dbReference type="ARBA" id="ARBA00036399"/>
    </source>
</evidence>
<feature type="active site" description="Proton acceptor" evidence="22">
    <location>
        <position position="421"/>
    </location>
</feature>
<dbReference type="InterPro" id="IPR055060">
    <property type="entry name" value="ACOX_C_alpha1"/>
</dbReference>
<keyword evidence="11" id="KW-0576">Peroxisome</keyword>
<evidence type="ECO:0000256" key="23">
    <source>
        <dbReference type="PIRSR" id="PIRSR000168-2"/>
    </source>
</evidence>
<dbReference type="Gene3D" id="1.20.140.10">
    <property type="entry name" value="Butyryl-CoA Dehydrogenase, subunit A, domain 3"/>
    <property type="match status" value="2"/>
</dbReference>
<comment type="pathway">
    <text evidence="3">Lipid metabolism; peroxisomal fatty acid beta-oxidation.</text>
</comment>
<dbReference type="Proteomes" id="UP000694388">
    <property type="component" value="Unplaced"/>
</dbReference>
<evidence type="ECO:0000256" key="13">
    <source>
        <dbReference type="ARBA" id="ARBA00036338"/>
    </source>
</evidence>
<evidence type="ECO:0000256" key="6">
    <source>
        <dbReference type="ARBA" id="ARBA00022630"/>
    </source>
</evidence>
<dbReference type="InterPro" id="IPR037069">
    <property type="entry name" value="AcylCoA_DH/ox_N_sf"/>
</dbReference>
<dbReference type="OMA" id="AHAQYMV"/>
<dbReference type="GO" id="GO:0003997">
    <property type="term" value="F:acyl-CoA oxidase activity"/>
    <property type="evidence" value="ECO:0007669"/>
    <property type="project" value="InterPro"/>
</dbReference>
<feature type="domain" description="Acyl-CoA oxidase C-terminal" evidence="24">
    <location>
        <begin position="471"/>
        <end position="648"/>
    </location>
</feature>
<dbReference type="GO" id="GO:0005777">
    <property type="term" value="C:peroxisome"/>
    <property type="evidence" value="ECO:0007669"/>
    <property type="project" value="UniProtKB-SubCell"/>
</dbReference>
<dbReference type="Ensembl" id="ENSEBUT00000006216.1">
    <property type="protein sequence ID" value="ENSEBUP00000005772.1"/>
    <property type="gene ID" value="ENSEBUG00000003895.1"/>
</dbReference>
<evidence type="ECO:0000256" key="17">
    <source>
        <dbReference type="ARBA" id="ARBA00036791"/>
    </source>
</evidence>
<evidence type="ECO:0000256" key="11">
    <source>
        <dbReference type="ARBA" id="ARBA00023140"/>
    </source>
</evidence>
<dbReference type="FunFam" id="1.20.140.10:FF:000005">
    <property type="entry name" value="Acyl-coenzyme A oxidase"/>
    <property type="match status" value="1"/>
</dbReference>
<reference evidence="27" key="1">
    <citation type="submission" date="2025-05" db="UniProtKB">
        <authorList>
            <consortium name="Ensembl"/>
        </authorList>
    </citation>
    <scope>IDENTIFICATION</scope>
</reference>
<dbReference type="PANTHER" id="PTHR10909:SF250">
    <property type="entry name" value="PEROXISOMAL ACYL-COENZYME A OXIDASE 1"/>
    <property type="match status" value="1"/>
</dbReference>
<dbReference type="Pfam" id="PF22924">
    <property type="entry name" value="ACOX_C_alpha1"/>
    <property type="match status" value="1"/>
</dbReference>
<dbReference type="Gene3D" id="2.40.110.10">
    <property type="entry name" value="Butyryl-CoA Dehydrogenase, subunit A, domain 2"/>
    <property type="match status" value="1"/>
</dbReference>
<dbReference type="FunFam" id="1.10.540.10:FF:000006">
    <property type="entry name" value="Acyl-coenzyme A oxidase"/>
    <property type="match status" value="1"/>
</dbReference>
<keyword evidence="28" id="KW-1185">Reference proteome</keyword>
<dbReference type="GO" id="GO:0000038">
    <property type="term" value="P:very long-chain fatty acid metabolic process"/>
    <property type="evidence" value="ECO:0007669"/>
    <property type="project" value="TreeGrafter"/>
</dbReference>
<feature type="binding site" evidence="23">
    <location>
        <position position="139"/>
    </location>
    <ligand>
        <name>FAD</name>
        <dbReference type="ChEBI" id="CHEBI:57692"/>
    </ligand>
</feature>
<comment type="catalytic activity">
    <reaction evidence="20">
        <text>tetradecanoyl-CoA + O2 = (2E)-tetradecenoyl-CoA + H2O2</text>
        <dbReference type="Rhea" id="RHEA:40183"/>
        <dbReference type="ChEBI" id="CHEBI:15379"/>
        <dbReference type="ChEBI" id="CHEBI:16240"/>
        <dbReference type="ChEBI" id="CHEBI:57385"/>
        <dbReference type="ChEBI" id="CHEBI:61405"/>
    </reaction>
    <physiologicalReaction direction="left-to-right" evidence="20">
        <dbReference type="Rhea" id="RHEA:40184"/>
    </physiologicalReaction>
</comment>
<evidence type="ECO:0000259" key="24">
    <source>
        <dbReference type="Pfam" id="PF01756"/>
    </source>
</evidence>
<evidence type="ECO:0000256" key="12">
    <source>
        <dbReference type="ARBA" id="ARBA00036151"/>
    </source>
</evidence>
<dbReference type="PANTHER" id="PTHR10909">
    <property type="entry name" value="ELECTRON TRANSPORT OXIDOREDUCTASE"/>
    <property type="match status" value="1"/>
</dbReference>
<keyword evidence="5" id="KW-0597">Phosphoprotein</keyword>
<dbReference type="InterPro" id="IPR002655">
    <property type="entry name" value="Acyl-CoA_oxidase_C"/>
</dbReference>
<sequence length="652" mass="72547">MNPDIKKEREGPAFDVEAVTNLLDGGRDVTERRRQLEALVENDPEFLSQPLSFLSQSGRYDHAIKRCARMIQQIKKLGLTDPKDISLYKRAVFCGRPCPLDLHLGMFLPMLLNQATEDQLEHFFLPAWQCQIIGTYAQTEMGHGTFLRGLETTALYDPRTQEFVLNTPTVTAIKWWPGGLGKTANHAVVLAQLYTKGTCQGLNAFIVQLRDLETHAPLPGIIVGDIGPKFGFNDVDNGFLKLENVRIPRTNMLMKFAKVEEDGTYIRPPSDKLAYGTMVFIRALIVSEASYVLAKACTIAIRYSVVRRQSQQTPGAPEPQILDYQTQQHKLLPLLATTYAFHFIGNYVSKMYQNISESVDAGNYSQLNELHATSAGLKAFTTWIVVAGVETCRMACGGHGFSCASGLPELYTNSAPSCTYEGENTVMMLQTARYLMKCVGLVRNGILLEGNVMYLNPAFDNRPRLDPQSVASLVGAFCDRASWMVTHVSQGLQSQLNCGKSQKEAWNNMLVELVRASESHCHYVVVKTFAEELEGVQDSGSRAILSSLCHLYALHGITQHSGDFMQAGVLNGEELEQVSKILRTLLSSLRRQAVPLTDAFDISDVQLSSVLGRHDGNVYNALYAWARTAPLNKSQVHESYDKYMKPLQKSKL</sequence>
<dbReference type="FunFam" id="1.20.140.10:FF:000007">
    <property type="entry name" value="Acyl-coenzyme A oxidase"/>
    <property type="match status" value="1"/>
</dbReference>
<feature type="domain" description="Acyl-CoA oxidase C-alpha1" evidence="26">
    <location>
        <begin position="275"/>
        <end position="436"/>
    </location>
</feature>
<keyword evidence="8" id="KW-0276">Fatty acid metabolism</keyword>
<comment type="catalytic activity">
    <reaction evidence="17">
        <text>dodecanoyl-CoA + O2 = (2E)-dodecenoyl-CoA + H2O2</text>
        <dbReference type="Rhea" id="RHEA:40171"/>
        <dbReference type="ChEBI" id="CHEBI:15379"/>
        <dbReference type="ChEBI" id="CHEBI:16240"/>
        <dbReference type="ChEBI" id="CHEBI:57330"/>
        <dbReference type="ChEBI" id="CHEBI:57375"/>
    </reaction>
    <physiologicalReaction direction="left-to-right" evidence="17">
        <dbReference type="Rhea" id="RHEA:40172"/>
    </physiologicalReaction>
</comment>
<dbReference type="SUPFAM" id="SSF47203">
    <property type="entry name" value="Acyl-CoA dehydrogenase C-terminal domain-like"/>
    <property type="match status" value="2"/>
</dbReference>
<keyword evidence="9" id="KW-0560">Oxidoreductase</keyword>
<evidence type="ECO:0000256" key="5">
    <source>
        <dbReference type="ARBA" id="ARBA00022553"/>
    </source>
</evidence>
<dbReference type="InterPro" id="IPR036250">
    <property type="entry name" value="AcylCo_DH-like_C"/>
</dbReference>
<accession>A0A8C4NGW4</accession>